<feature type="transmembrane region" description="Helical" evidence="1">
    <location>
        <begin position="46"/>
        <end position="64"/>
    </location>
</feature>
<dbReference type="Proteomes" id="UP000321261">
    <property type="component" value="Unassembled WGS sequence"/>
</dbReference>
<keyword evidence="1" id="KW-0812">Transmembrane</keyword>
<proteinExistence type="predicted"/>
<feature type="transmembrane region" description="Helical" evidence="1">
    <location>
        <begin position="70"/>
        <end position="89"/>
    </location>
</feature>
<organism evidence="2 3">
    <name type="scientific">Pseudonocardia hierapolitana</name>
    <dbReference type="NCBI Taxonomy" id="1128676"/>
    <lineage>
        <taxon>Bacteria</taxon>
        <taxon>Bacillati</taxon>
        <taxon>Actinomycetota</taxon>
        <taxon>Actinomycetes</taxon>
        <taxon>Pseudonocardiales</taxon>
        <taxon>Pseudonocardiaceae</taxon>
        <taxon>Pseudonocardia</taxon>
    </lineage>
</organism>
<dbReference type="InterPro" id="IPR021401">
    <property type="entry name" value="DUF3040"/>
</dbReference>
<keyword evidence="3" id="KW-1185">Reference proteome</keyword>
<evidence type="ECO:0000313" key="2">
    <source>
        <dbReference type="EMBL" id="TWF74955.1"/>
    </source>
</evidence>
<name>A0A561SJC3_9PSEU</name>
<reference evidence="2 3" key="1">
    <citation type="submission" date="2019-06" db="EMBL/GenBank/DDBJ databases">
        <title>Sequencing the genomes of 1000 actinobacteria strains.</title>
        <authorList>
            <person name="Klenk H.-P."/>
        </authorList>
    </citation>
    <scope>NUCLEOTIDE SEQUENCE [LARGE SCALE GENOMIC DNA]</scope>
    <source>
        <strain evidence="2 3">DSM 45671</strain>
    </source>
</reference>
<gene>
    <name evidence="2" type="ORF">FHX44_11839</name>
</gene>
<dbReference type="RefSeq" id="WP_147254246.1">
    <property type="nucleotide sequence ID" value="NZ_VIWU01000001.1"/>
</dbReference>
<keyword evidence="1" id="KW-1133">Transmembrane helix</keyword>
<evidence type="ECO:0000256" key="1">
    <source>
        <dbReference type="SAM" id="Phobius"/>
    </source>
</evidence>
<dbReference type="Pfam" id="PF11239">
    <property type="entry name" value="DUF3040"/>
    <property type="match status" value="1"/>
</dbReference>
<dbReference type="AlphaFoldDB" id="A0A561SJC3"/>
<evidence type="ECO:0000313" key="3">
    <source>
        <dbReference type="Proteomes" id="UP000321261"/>
    </source>
</evidence>
<protein>
    <submittedName>
        <fullName evidence="2">DUF3040 family protein</fullName>
    </submittedName>
</protein>
<accession>A0A561SJC3</accession>
<keyword evidence="1" id="KW-0472">Membrane</keyword>
<comment type="caution">
    <text evidence="2">The sequence shown here is derived from an EMBL/GenBank/DDBJ whole genome shotgun (WGS) entry which is preliminary data.</text>
</comment>
<dbReference type="EMBL" id="VIWU01000001">
    <property type="protein sequence ID" value="TWF74955.1"/>
    <property type="molecule type" value="Genomic_DNA"/>
</dbReference>
<sequence length="99" mass="10841">MLSERERQALDEIQHRFVTDDPCFAASSNYVSLGESRYSVQWAYKLPSWAYPTAMVVASASGMVMSMEGAAGGALAFASLATAISMLGWSREKTVRREP</sequence>